<name>A0A448XNX6_9PLAT</name>
<comment type="caution">
    <text evidence="1">The sequence shown here is derived from an EMBL/GenBank/DDBJ whole genome shotgun (WGS) entry which is preliminary data.</text>
</comment>
<sequence>MQVYFIFWDLNRETVGTFTSRPISQPIFPSNLHAQTQIHRRTTGQSEACISRTDDSAGQRDAWFLTRPERLESDTYATDEGRETSFSSDQMTTSVVTVGRKTWLS</sequence>
<dbReference type="AlphaFoldDB" id="A0A448XNX6"/>
<proteinExistence type="predicted"/>
<dbReference type="Proteomes" id="UP000784294">
    <property type="component" value="Unassembled WGS sequence"/>
</dbReference>
<gene>
    <name evidence="1" type="ORF">PXEA_LOCUS34735</name>
</gene>
<organism evidence="1 2">
    <name type="scientific">Protopolystoma xenopodis</name>
    <dbReference type="NCBI Taxonomy" id="117903"/>
    <lineage>
        <taxon>Eukaryota</taxon>
        <taxon>Metazoa</taxon>
        <taxon>Spiralia</taxon>
        <taxon>Lophotrochozoa</taxon>
        <taxon>Platyhelminthes</taxon>
        <taxon>Monogenea</taxon>
        <taxon>Polyopisthocotylea</taxon>
        <taxon>Polystomatidea</taxon>
        <taxon>Polystomatidae</taxon>
        <taxon>Protopolystoma</taxon>
    </lineage>
</organism>
<dbReference type="EMBL" id="CAAALY010268747">
    <property type="protein sequence ID" value="VEL41295.1"/>
    <property type="molecule type" value="Genomic_DNA"/>
</dbReference>
<accession>A0A448XNX6</accession>
<reference evidence="1" key="1">
    <citation type="submission" date="2018-11" db="EMBL/GenBank/DDBJ databases">
        <authorList>
            <consortium name="Pathogen Informatics"/>
        </authorList>
    </citation>
    <scope>NUCLEOTIDE SEQUENCE</scope>
</reference>
<protein>
    <submittedName>
        <fullName evidence="1">Uncharacterized protein</fullName>
    </submittedName>
</protein>
<evidence type="ECO:0000313" key="2">
    <source>
        <dbReference type="Proteomes" id="UP000784294"/>
    </source>
</evidence>
<evidence type="ECO:0000313" key="1">
    <source>
        <dbReference type="EMBL" id="VEL41295.1"/>
    </source>
</evidence>
<keyword evidence="2" id="KW-1185">Reference proteome</keyword>